<proteinExistence type="predicted"/>
<dbReference type="STRING" id="1797768.A3C59_02945"/>
<dbReference type="NCBIfam" id="TIGR04076">
    <property type="entry name" value="TIGR04076 family protein"/>
    <property type="match status" value="1"/>
</dbReference>
<sequence>MNNKLKQDEFELYDLKIEVAKAHGEFVCHHKVGDYFELSGENLSIPAGQTFTIYSLAALLPLLPAKQRMTDPNDFISTDTDVACPDPNCSAIFRIKRMKKRIFIHNEVSVIPLKKRKKI</sequence>
<dbReference type="Proteomes" id="UP000176902">
    <property type="component" value="Unassembled WGS sequence"/>
</dbReference>
<dbReference type="InterPro" id="IPR023811">
    <property type="entry name" value="CHP04076"/>
</dbReference>
<organism evidence="1 2">
    <name type="scientific">Candidatus Daviesbacteria bacterium RIFCSPHIGHO2_02_FULL_36_13</name>
    <dbReference type="NCBI Taxonomy" id="1797768"/>
    <lineage>
        <taxon>Bacteria</taxon>
        <taxon>Candidatus Daviesiibacteriota</taxon>
    </lineage>
</organism>
<dbReference type="AlphaFoldDB" id="A0A1F5JV06"/>
<evidence type="ECO:0008006" key="3">
    <source>
        <dbReference type="Google" id="ProtNLM"/>
    </source>
</evidence>
<evidence type="ECO:0000313" key="2">
    <source>
        <dbReference type="Proteomes" id="UP000176902"/>
    </source>
</evidence>
<dbReference type="EMBL" id="MFCV01000028">
    <property type="protein sequence ID" value="OGE32321.1"/>
    <property type="molecule type" value="Genomic_DNA"/>
</dbReference>
<evidence type="ECO:0000313" key="1">
    <source>
        <dbReference type="EMBL" id="OGE32321.1"/>
    </source>
</evidence>
<protein>
    <recommendedName>
        <fullName evidence="3">TIGR04076 family protein</fullName>
    </recommendedName>
</protein>
<accession>A0A1F5JV06</accession>
<reference evidence="1 2" key="1">
    <citation type="journal article" date="2016" name="Nat. Commun.">
        <title>Thousands of microbial genomes shed light on interconnected biogeochemical processes in an aquifer system.</title>
        <authorList>
            <person name="Anantharaman K."/>
            <person name="Brown C.T."/>
            <person name="Hug L.A."/>
            <person name="Sharon I."/>
            <person name="Castelle C.J."/>
            <person name="Probst A.J."/>
            <person name="Thomas B.C."/>
            <person name="Singh A."/>
            <person name="Wilkins M.J."/>
            <person name="Karaoz U."/>
            <person name="Brodie E.L."/>
            <person name="Williams K.H."/>
            <person name="Hubbard S.S."/>
            <person name="Banfield J.F."/>
        </authorList>
    </citation>
    <scope>NUCLEOTIDE SEQUENCE [LARGE SCALE GENOMIC DNA]</scope>
</reference>
<comment type="caution">
    <text evidence="1">The sequence shown here is derived from an EMBL/GenBank/DDBJ whole genome shotgun (WGS) entry which is preliminary data.</text>
</comment>
<name>A0A1F5JV06_9BACT</name>
<gene>
    <name evidence="1" type="ORF">A3C59_02945</name>
</gene>